<reference evidence="3 4" key="1">
    <citation type="submission" date="2017-08" db="EMBL/GenBank/DDBJ databases">
        <authorList>
            <person name="de Groot N.N."/>
        </authorList>
    </citation>
    <scope>NUCLEOTIDE SEQUENCE [LARGE SCALE GENOMIC DNA]</scope>
    <source>
        <strain evidence="3 4">JA575</strain>
    </source>
</reference>
<feature type="domain" description="DUF2249" evidence="1">
    <location>
        <begin position="14"/>
        <end position="82"/>
    </location>
</feature>
<evidence type="ECO:0000313" key="5">
    <source>
        <dbReference type="Proteomes" id="UP000256343"/>
    </source>
</evidence>
<accession>A0A336JN48</accession>
<evidence type="ECO:0000313" key="4">
    <source>
        <dbReference type="Proteomes" id="UP000252631"/>
    </source>
</evidence>
<dbReference type="Proteomes" id="UP000256343">
    <property type="component" value="Unassembled WGS sequence"/>
</dbReference>
<evidence type="ECO:0000313" key="2">
    <source>
        <dbReference type="EMBL" id="RED34508.1"/>
    </source>
</evidence>
<dbReference type="AlphaFoldDB" id="A0A336JN48"/>
<evidence type="ECO:0000259" key="1">
    <source>
        <dbReference type="Pfam" id="PF10006"/>
    </source>
</evidence>
<evidence type="ECO:0000313" key="3">
    <source>
        <dbReference type="EMBL" id="SSW91177.1"/>
    </source>
</evidence>
<gene>
    <name evidence="2" type="ORF">BJ125_110147</name>
    <name evidence="3" type="ORF">SAMN05892882_110147</name>
</gene>
<dbReference type="EMBL" id="QRDT01000010">
    <property type="protein sequence ID" value="RED34508.1"/>
    <property type="molecule type" value="Genomic_DNA"/>
</dbReference>
<protein>
    <submittedName>
        <fullName evidence="2">Uncharacterized protein (DUF2249 family)</fullName>
    </submittedName>
</protein>
<dbReference type="RefSeq" id="WP_430707888.1">
    <property type="nucleotide sequence ID" value="NZ_QRDT01000010.1"/>
</dbReference>
<organism evidence="3 4">
    <name type="scientific">Rhodopseudomonas pentothenatexigens</name>
    <dbReference type="NCBI Taxonomy" id="999699"/>
    <lineage>
        <taxon>Bacteria</taxon>
        <taxon>Pseudomonadati</taxon>
        <taxon>Pseudomonadota</taxon>
        <taxon>Alphaproteobacteria</taxon>
        <taxon>Hyphomicrobiales</taxon>
        <taxon>Nitrobacteraceae</taxon>
        <taxon>Rhodopseudomonas</taxon>
    </lineage>
</organism>
<dbReference type="Pfam" id="PF10006">
    <property type="entry name" value="DUF2249"/>
    <property type="match status" value="1"/>
</dbReference>
<sequence length="90" mass="10334">MLADMTQQHLVTSIDVRVFPRSLRHPIVFSLFDQLGPGDSLELLSDHDPRPLRYLFDVRRPGGFDWDYLETGPLTWRVGLRKPARGTSTV</sequence>
<dbReference type="InterPro" id="IPR018720">
    <property type="entry name" value="DUF2249"/>
</dbReference>
<name>A0A336JN48_9BRAD</name>
<dbReference type="Proteomes" id="UP000252631">
    <property type="component" value="Unassembled WGS sequence"/>
</dbReference>
<proteinExistence type="predicted"/>
<reference evidence="2 5" key="2">
    <citation type="submission" date="2018-07" db="EMBL/GenBank/DDBJ databases">
        <title>Genomic Encyclopedia of Archaeal and Bacterial Type Strains, Phase II (KMG-II): from individual species to whole genera.</title>
        <authorList>
            <person name="Goeker M."/>
        </authorList>
    </citation>
    <scope>NUCLEOTIDE SEQUENCE [LARGE SCALE GENOMIC DNA]</scope>
    <source>
        <strain evidence="2 5">JA575</strain>
    </source>
</reference>
<keyword evidence="5" id="KW-1185">Reference proteome</keyword>
<dbReference type="EMBL" id="UFQQ01000010">
    <property type="protein sequence ID" value="SSW91177.1"/>
    <property type="molecule type" value="Genomic_DNA"/>
</dbReference>